<evidence type="ECO:0000256" key="2">
    <source>
        <dbReference type="ARBA" id="ARBA00047806"/>
    </source>
</evidence>
<dbReference type="RefSeq" id="WP_135648377.1">
    <property type="nucleotide sequence ID" value="NZ_RQGF01000012.1"/>
</dbReference>
<dbReference type="Proteomes" id="UP000297762">
    <property type="component" value="Unassembled WGS sequence"/>
</dbReference>
<dbReference type="InterPro" id="IPR036509">
    <property type="entry name" value="Met_Sox_Rdtase_MsrA_sf"/>
</dbReference>
<dbReference type="NCBIfam" id="TIGR00401">
    <property type="entry name" value="msrA"/>
    <property type="match status" value="1"/>
</dbReference>
<accession>A0A4R9K9E7</accession>
<evidence type="ECO:0000256" key="1">
    <source>
        <dbReference type="ARBA" id="ARBA00023002"/>
    </source>
</evidence>
<comment type="catalytic activity">
    <reaction evidence="2 4">
        <text>L-methionyl-[protein] + [thioredoxin]-disulfide + H2O = L-methionyl-(S)-S-oxide-[protein] + [thioredoxin]-dithiol</text>
        <dbReference type="Rhea" id="RHEA:14217"/>
        <dbReference type="Rhea" id="RHEA-COMP:10698"/>
        <dbReference type="Rhea" id="RHEA-COMP:10700"/>
        <dbReference type="Rhea" id="RHEA-COMP:12313"/>
        <dbReference type="Rhea" id="RHEA-COMP:12315"/>
        <dbReference type="ChEBI" id="CHEBI:15377"/>
        <dbReference type="ChEBI" id="CHEBI:16044"/>
        <dbReference type="ChEBI" id="CHEBI:29950"/>
        <dbReference type="ChEBI" id="CHEBI:44120"/>
        <dbReference type="ChEBI" id="CHEBI:50058"/>
        <dbReference type="EC" id="1.8.4.11"/>
    </reaction>
</comment>
<dbReference type="PANTHER" id="PTHR43774:SF1">
    <property type="entry name" value="PEPTIDE METHIONINE SULFOXIDE REDUCTASE MSRA 2"/>
    <property type="match status" value="1"/>
</dbReference>
<proteinExistence type="inferred from homology"/>
<dbReference type="EMBL" id="RQGF01000012">
    <property type="protein sequence ID" value="TGL63288.1"/>
    <property type="molecule type" value="Genomic_DNA"/>
</dbReference>
<dbReference type="Gene3D" id="3.30.1060.10">
    <property type="entry name" value="Peptide methionine sulphoxide reductase MsrA"/>
    <property type="match status" value="1"/>
</dbReference>
<protein>
    <recommendedName>
        <fullName evidence="4">Peptide methionine sulfoxide reductase MsrA</fullName>
        <shortName evidence="4">Protein-methionine-S-oxide reductase</shortName>
        <ecNumber evidence="4">1.8.4.11</ecNumber>
    </recommendedName>
    <alternativeName>
        <fullName evidence="4">Peptide-methionine (S)-S-oxide reductase</fullName>
        <shortName evidence="4">Peptide Met(O) reductase</shortName>
    </alternativeName>
</protein>
<dbReference type="OrthoDB" id="4174719at2"/>
<evidence type="ECO:0000313" key="6">
    <source>
        <dbReference type="EMBL" id="TGL63288.1"/>
    </source>
</evidence>
<feature type="domain" description="Peptide methionine sulphoxide reductase MsrA" evidence="5">
    <location>
        <begin position="10"/>
        <end position="160"/>
    </location>
</feature>
<dbReference type="EC" id="1.8.4.11" evidence="4"/>
<keyword evidence="7" id="KW-1185">Reference proteome</keyword>
<comment type="similarity">
    <text evidence="4">Belongs to the MsrA Met sulfoxide reductase family.</text>
</comment>
<dbReference type="SUPFAM" id="SSF55068">
    <property type="entry name" value="Peptide methionine sulfoxide reductase"/>
    <property type="match status" value="1"/>
</dbReference>
<name>A0A4R9K9E7_9LEPT</name>
<reference evidence="6" key="1">
    <citation type="journal article" date="2019" name="PLoS Negl. Trop. Dis.">
        <title>Revisiting the worldwide diversity of Leptospira species in the environment.</title>
        <authorList>
            <person name="Vincent A.T."/>
            <person name="Schiettekatte O."/>
            <person name="Bourhy P."/>
            <person name="Veyrier F.J."/>
            <person name="Picardeau M."/>
        </authorList>
    </citation>
    <scope>NUCLEOTIDE SEQUENCE [LARGE SCALE GENOMIC DNA]</scope>
    <source>
        <strain evidence="6">201702455</strain>
    </source>
</reference>
<comment type="catalytic activity">
    <reaction evidence="3 4">
        <text>[thioredoxin]-disulfide + L-methionine + H2O = L-methionine (S)-S-oxide + [thioredoxin]-dithiol</text>
        <dbReference type="Rhea" id="RHEA:19993"/>
        <dbReference type="Rhea" id="RHEA-COMP:10698"/>
        <dbReference type="Rhea" id="RHEA-COMP:10700"/>
        <dbReference type="ChEBI" id="CHEBI:15377"/>
        <dbReference type="ChEBI" id="CHEBI:29950"/>
        <dbReference type="ChEBI" id="CHEBI:50058"/>
        <dbReference type="ChEBI" id="CHEBI:57844"/>
        <dbReference type="ChEBI" id="CHEBI:58772"/>
        <dbReference type="EC" id="1.8.4.11"/>
    </reaction>
</comment>
<evidence type="ECO:0000256" key="4">
    <source>
        <dbReference type="HAMAP-Rule" id="MF_01401"/>
    </source>
</evidence>
<evidence type="ECO:0000313" key="7">
    <source>
        <dbReference type="Proteomes" id="UP000297762"/>
    </source>
</evidence>
<feature type="active site" evidence="4">
    <location>
        <position position="16"/>
    </location>
</feature>
<sequence length="177" mass="20050">MAEQNKLEYATLGGGCFWCVEAIYQLVDGVESIVSGYAGGQDPSPNYRSVCTGLTGHAEVIRIGFDPSKISYKNILEIFWEAHDPTTRNRQGNDEGPQYRSIILYESPEQKEVAESSRTEAGPKFASPIVTEIVPLEKFFPGENYHQNYYRLNSDQPYCHYVIRPKIEKFLKKKTSA</sequence>
<evidence type="ECO:0000256" key="3">
    <source>
        <dbReference type="ARBA" id="ARBA00048782"/>
    </source>
</evidence>
<dbReference type="InterPro" id="IPR002569">
    <property type="entry name" value="Met_Sox_Rdtase_MsrA_dom"/>
</dbReference>
<dbReference type="PANTHER" id="PTHR43774">
    <property type="entry name" value="PEPTIDE METHIONINE SULFOXIDE REDUCTASE"/>
    <property type="match status" value="1"/>
</dbReference>
<gene>
    <name evidence="4 6" type="primary">msrA</name>
    <name evidence="6" type="ORF">EHQ64_04825</name>
</gene>
<dbReference type="AlphaFoldDB" id="A0A4R9K9E7"/>
<dbReference type="HAMAP" id="MF_01401">
    <property type="entry name" value="MsrA"/>
    <property type="match status" value="1"/>
</dbReference>
<dbReference type="Pfam" id="PF01625">
    <property type="entry name" value="PMSR"/>
    <property type="match status" value="1"/>
</dbReference>
<dbReference type="GO" id="GO:0033744">
    <property type="term" value="F:L-methionine:thioredoxin-disulfide S-oxidoreductase activity"/>
    <property type="evidence" value="ECO:0007669"/>
    <property type="project" value="RHEA"/>
</dbReference>
<organism evidence="6 7">
    <name type="scientific">Leptospira sarikeiensis</name>
    <dbReference type="NCBI Taxonomy" id="2484943"/>
    <lineage>
        <taxon>Bacteria</taxon>
        <taxon>Pseudomonadati</taxon>
        <taxon>Spirochaetota</taxon>
        <taxon>Spirochaetia</taxon>
        <taxon>Leptospirales</taxon>
        <taxon>Leptospiraceae</taxon>
        <taxon>Leptospira</taxon>
    </lineage>
</organism>
<evidence type="ECO:0000259" key="5">
    <source>
        <dbReference type="Pfam" id="PF01625"/>
    </source>
</evidence>
<comment type="caution">
    <text evidence="6">The sequence shown here is derived from an EMBL/GenBank/DDBJ whole genome shotgun (WGS) entry which is preliminary data.</text>
</comment>
<comment type="function">
    <text evidence="4">Has an important function as a repair enzyme for proteins that have been inactivated by oxidation. Catalyzes the reversible oxidation-reduction of methionine sulfoxide in proteins to methionine.</text>
</comment>
<keyword evidence="1 4" id="KW-0560">Oxidoreductase</keyword>
<dbReference type="GO" id="GO:0008113">
    <property type="term" value="F:peptide-methionine (S)-S-oxide reductase activity"/>
    <property type="evidence" value="ECO:0007669"/>
    <property type="project" value="UniProtKB-UniRule"/>
</dbReference>